<sequence>MITNSKTSLSILHLNSQSKWIFYQDLTKNGKVIPDKQLRNRFLQLSRSYMFTNENKGALMAVYDSSSDDVYLATYLDMTLVSDKHGTYRDKYLIKKTIHEAEFYVKEQDCSFILTDLYDNMHESFPHPEYLNMKYIIK</sequence>
<name>A0ABU3TND6_9BACT</name>
<dbReference type="EMBL" id="JAWDJT010000027">
    <property type="protein sequence ID" value="MDU0372902.1"/>
    <property type="molecule type" value="Genomic_DNA"/>
</dbReference>
<dbReference type="Proteomes" id="UP001250698">
    <property type="component" value="Unassembled WGS sequence"/>
</dbReference>
<evidence type="ECO:0000313" key="2">
    <source>
        <dbReference type="Proteomes" id="UP001250698"/>
    </source>
</evidence>
<dbReference type="RefSeq" id="WP_316000253.1">
    <property type="nucleotide sequence ID" value="NZ_JAWDJT010000027.1"/>
</dbReference>
<keyword evidence="2" id="KW-1185">Reference proteome</keyword>
<accession>A0ABU3TND6</accession>
<gene>
    <name evidence="1" type="ORF">ROI90_21025</name>
</gene>
<reference evidence="1 2" key="1">
    <citation type="submission" date="2023-10" db="EMBL/GenBank/DDBJ databases">
        <title>Hymenobacter endophyticus sp. nov., an isolate from the leaf tissues of wheat.</title>
        <authorList>
            <person name="Dai Y."/>
        </authorList>
    </citation>
    <scope>NUCLEOTIDE SEQUENCE [LARGE SCALE GENOMIC DNA]</scope>
    <source>
        <strain evidence="1 2">ZK17L-C2</strain>
    </source>
</reference>
<protein>
    <submittedName>
        <fullName evidence="1">Uncharacterized protein</fullName>
    </submittedName>
</protein>
<evidence type="ECO:0000313" key="1">
    <source>
        <dbReference type="EMBL" id="MDU0372902.1"/>
    </source>
</evidence>
<comment type="caution">
    <text evidence="1">The sequence shown here is derived from an EMBL/GenBank/DDBJ whole genome shotgun (WGS) entry which is preliminary data.</text>
</comment>
<organism evidence="1 2">
    <name type="scientific">Hymenobacter endophyticus</name>
    <dbReference type="NCBI Taxonomy" id="3076335"/>
    <lineage>
        <taxon>Bacteria</taxon>
        <taxon>Pseudomonadati</taxon>
        <taxon>Bacteroidota</taxon>
        <taxon>Cytophagia</taxon>
        <taxon>Cytophagales</taxon>
        <taxon>Hymenobacteraceae</taxon>
        <taxon>Hymenobacter</taxon>
    </lineage>
</organism>
<proteinExistence type="predicted"/>